<reference evidence="2" key="1">
    <citation type="submission" date="2023-04" db="EMBL/GenBank/DDBJ databases">
        <authorList>
            <person name="Vijverberg K."/>
            <person name="Xiong W."/>
            <person name="Schranz E."/>
        </authorList>
    </citation>
    <scope>NUCLEOTIDE SEQUENCE</scope>
</reference>
<proteinExistence type="predicted"/>
<keyword evidence="1" id="KW-0812">Transmembrane</keyword>
<protein>
    <submittedName>
        <fullName evidence="2">Uncharacterized protein</fullName>
    </submittedName>
</protein>
<dbReference type="AlphaFoldDB" id="A0AA36E797"/>
<evidence type="ECO:0000256" key="1">
    <source>
        <dbReference type="SAM" id="Phobius"/>
    </source>
</evidence>
<organism evidence="2 3">
    <name type="scientific">Lactuca saligna</name>
    <name type="common">Willowleaf lettuce</name>
    <dbReference type="NCBI Taxonomy" id="75948"/>
    <lineage>
        <taxon>Eukaryota</taxon>
        <taxon>Viridiplantae</taxon>
        <taxon>Streptophyta</taxon>
        <taxon>Embryophyta</taxon>
        <taxon>Tracheophyta</taxon>
        <taxon>Spermatophyta</taxon>
        <taxon>Magnoliopsida</taxon>
        <taxon>eudicotyledons</taxon>
        <taxon>Gunneridae</taxon>
        <taxon>Pentapetalae</taxon>
        <taxon>asterids</taxon>
        <taxon>campanulids</taxon>
        <taxon>Asterales</taxon>
        <taxon>Asteraceae</taxon>
        <taxon>Cichorioideae</taxon>
        <taxon>Cichorieae</taxon>
        <taxon>Lactucinae</taxon>
        <taxon>Lactuca</taxon>
    </lineage>
</organism>
<sequence>MNRGIVPDAAENLTNMCRWKNSGIEYFFNYIKICPLHYVFCDDLEPFYPTQMVILGLLSLRLLFYWIYIFLNWIIILMSPLKPNVDLFINTWAMISLFRVFVNTPPVYPRDDDAKKEEIDQDMIITVTQSKKKKGFLLRGANDAEAGSSSAPRSFSVPSPTMKRNMTVNLEDLSEQCRILLEEVREIML</sequence>
<keyword evidence="1" id="KW-0472">Membrane</keyword>
<gene>
    <name evidence="2" type="ORF">LSALG_LOCUS23538</name>
</gene>
<name>A0AA36E797_LACSI</name>
<dbReference type="EMBL" id="OX465081">
    <property type="protein sequence ID" value="CAI9283975.1"/>
    <property type="molecule type" value="Genomic_DNA"/>
</dbReference>
<dbReference type="Proteomes" id="UP001177003">
    <property type="component" value="Chromosome 5"/>
</dbReference>
<accession>A0AA36E797</accession>
<keyword evidence="3" id="KW-1185">Reference proteome</keyword>
<keyword evidence="1" id="KW-1133">Transmembrane helix</keyword>
<evidence type="ECO:0000313" key="3">
    <source>
        <dbReference type="Proteomes" id="UP001177003"/>
    </source>
</evidence>
<feature type="transmembrane region" description="Helical" evidence="1">
    <location>
        <begin position="62"/>
        <end position="81"/>
    </location>
</feature>
<evidence type="ECO:0000313" key="2">
    <source>
        <dbReference type="EMBL" id="CAI9283975.1"/>
    </source>
</evidence>